<dbReference type="EMBL" id="BDIP01007030">
    <property type="protein sequence ID" value="GIQ91025.1"/>
    <property type="molecule type" value="Genomic_DNA"/>
</dbReference>
<sequence length="72" mass="7211">MSYVINLGTPTGSEGDVPMTETAPVAQTEAVAPVSVPVETVGTEAGPIETGAGPSGTEDVPKESIVEEPAEE</sequence>
<accession>A0A9K3D9T2</accession>
<dbReference type="AlphaFoldDB" id="A0A9K3D9T2"/>
<reference evidence="2 3" key="1">
    <citation type="journal article" date="2018" name="PLoS ONE">
        <title>The draft genome of Kipferlia bialata reveals reductive genome evolution in fornicate parasites.</title>
        <authorList>
            <person name="Tanifuji G."/>
            <person name="Takabayashi S."/>
            <person name="Kume K."/>
            <person name="Takagi M."/>
            <person name="Nakayama T."/>
            <person name="Kamikawa R."/>
            <person name="Inagaki Y."/>
            <person name="Hashimoto T."/>
        </authorList>
    </citation>
    <scope>NUCLEOTIDE SEQUENCE [LARGE SCALE GENOMIC DNA]</scope>
    <source>
        <strain evidence="2">NY0173</strain>
    </source>
</reference>
<gene>
    <name evidence="2" type="ORF">KIPB_014073</name>
</gene>
<evidence type="ECO:0000313" key="3">
    <source>
        <dbReference type="Proteomes" id="UP000265618"/>
    </source>
</evidence>
<feature type="non-terminal residue" evidence="2">
    <location>
        <position position="72"/>
    </location>
</feature>
<evidence type="ECO:0000313" key="2">
    <source>
        <dbReference type="EMBL" id="GIQ91025.1"/>
    </source>
</evidence>
<protein>
    <submittedName>
        <fullName evidence="2">Uncharacterized protein</fullName>
    </submittedName>
</protein>
<evidence type="ECO:0000256" key="1">
    <source>
        <dbReference type="SAM" id="MobiDB-lite"/>
    </source>
</evidence>
<dbReference type="Proteomes" id="UP000265618">
    <property type="component" value="Unassembled WGS sequence"/>
</dbReference>
<proteinExistence type="predicted"/>
<keyword evidence="3" id="KW-1185">Reference proteome</keyword>
<feature type="region of interest" description="Disordered" evidence="1">
    <location>
        <begin position="43"/>
        <end position="72"/>
    </location>
</feature>
<organism evidence="2 3">
    <name type="scientific">Kipferlia bialata</name>
    <dbReference type="NCBI Taxonomy" id="797122"/>
    <lineage>
        <taxon>Eukaryota</taxon>
        <taxon>Metamonada</taxon>
        <taxon>Carpediemonas-like organisms</taxon>
        <taxon>Kipferlia</taxon>
    </lineage>
</organism>
<comment type="caution">
    <text evidence="2">The sequence shown here is derived from an EMBL/GenBank/DDBJ whole genome shotgun (WGS) entry which is preliminary data.</text>
</comment>
<name>A0A9K3D9T2_9EUKA</name>